<feature type="region of interest" description="Disordered" evidence="1">
    <location>
        <begin position="237"/>
        <end position="260"/>
    </location>
</feature>
<evidence type="ECO:0000256" key="1">
    <source>
        <dbReference type="SAM" id="MobiDB-lite"/>
    </source>
</evidence>
<proteinExistence type="predicted"/>
<feature type="compositionally biased region" description="Low complexity" evidence="1">
    <location>
        <begin position="151"/>
        <end position="163"/>
    </location>
</feature>
<protein>
    <submittedName>
        <fullName evidence="2">Uncharacterized protein</fullName>
    </submittedName>
</protein>
<evidence type="ECO:0000313" key="2">
    <source>
        <dbReference type="EMBL" id="KAK4456142.1"/>
    </source>
</evidence>
<reference evidence="2" key="2">
    <citation type="submission" date="2023-05" db="EMBL/GenBank/DDBJ databases">
        <authorList>
            <consortium name="Lawrence Berkeley National Laboratory"/>
            <person name="Steindorff A."/>
            <person name="Hensen N."/>
            <person name="Bonometti L."/>
            <person name="Westerberg I."/>
            <person name="Brannstrom I.O."/>
            <person name="Guillou S."/>
            <person name="Cros-Aarteil S."/>
            <person name="Calhoun S."/>
            <person name="Haridas S."/>
            <person name="Kuo A."/>
            <person name="Mondo S."/>
            <person name="Pangilinan J."/>
            <person name="Riley R."/>
            <person name="Labutti K."/>
            <person name="Andreopoulos B."/>
            <person name="Lipzen A."/>
            <person name="Chen C."/>
            <person name="Yanf M."/>
            <person name="Daum C."/>
            <person name="Ng V."/>
            <person name="Clum A."/>
            <person name="Ohm R."/>
            <person name="Martin F."/>
            <person name="Silar P."/>
            <person name="Natvig D."/>
            <person name="Lalanne C."/>
            <person name="Gautier V."/>
            <person name="Ament-Velasquez S.L."/>
            <person name="Kruys A."/>
            <person name="Hutchinson M.I."/>
            <person name="Powell A.J."/>
            <person name="Barry K."/>
            <person name="Miller A.N."/>
            <person name="Grigoriev I.V."/>
            <person name="Debuchy R."/>
            <person name="Gladieux P."/>
            <person name="Thoren M.H."/>
            <person name="Johannesson H."/>
        </authorList>
    </citation>
    <scope>NUCLEOTIDE SEQUENCE</scope>
    <source>
        <strain evidence="2">PSN243</strain>
    </source>
</reference>
<dbReference type="Proteomes" id="UP001321760">
    <property type="component" value="Unassembled WGS sequence"/>
</dbReference>
<dbReference type="EMBL" id="MU865913">
    <property type="protein sequence ID" value="KAK4456142.1"/>
    <property type="molecule type" value="Genomic_DNA"/>
</dbReference>
<feature type="region of interest" description="Disordered" evidence="1">
    <location>
        <begin position="403"/>
        <end position="426"/>
    </location>
</feature>
<feature type="region of interest" description="Disordered" evidence="1">
    <location>
        <begin position="151"/>
        <end position="173"/>
    </location>
</feature>
<comment type="caution">
    <text evidence="2">The sequence shown here is derived from an EMBL/GenBank/DDBJ whole genome shotgun (WGS) entry which is preliminary data.</text>
</comment>
<reference evidence="2" key="1">
    <citation type="journal article" date="2023" name="Mol. Phylogenet. Evol.">
        <title>Genome-scale phylogeny and comparative genomics of the fungal order Sordariales.</title>
        <authorList>
            <person name="Hensen N."/>
            <person name="Bonometti L."/>
            <person name="Westerberg I."/>
            <person name="Brannstrom I.O."/>
            <person name="Guillou S."/>
            <person name="Cros-Aarteil S."/>
            <person name="Calhoun S."/>
            <person name="Haridas S."/>
            <person name="Kuo A."/>
            <person name="Mondo S."/>
            <person name="Pangilinan J."/>
            <person name="Riley R."/>
            <person name="LaButti K."/>
            <person name="Andreopoulos B."/>
            <person name="Lipzen A."/>
            <person name="Chen C."/>
            <person name="Yan M."/>
            <person name="Daum C."/>
            <person name="Ng V."/>
            <person name="Clum A."/>
            <person name="Steindorff A."/>
            <person name="Ohm R.A."/>
            <person name="Martin F."/>
            <person name="Silar P."/>
            <person name="Natvig D.O."/>
            <person name="Lalanne C."/>
            <person name="Gautier V."/>
            <person name="Ament-Velasquez S.L."/>
            <person name="Kruys A."/>
            <person name="Hutchinson M.I."/>
            <person name="Powell A.J."/>
            <person name="Barry K."/>
            <person name="Miller A.N."/>
            <person name="Grigoriev I.V."/>
            <person name="Debuchy R."/>
            <person name="Gladieux P."/>
            <person name="Hiltunen Thoren M."/>
            <person name="Johannesson H."/>
        </authorList>
    </citation>
    <scope>NUCLEOTIDE SEQUENCE</scope>
    <source>
        <strain evidence="2">PSN243</strain>
    </source>
</reference>
<name>A0AAV9H9A0_9PEZI</name>
<keyword evidence="3" id="KW-1185">Reference proteome</keyword>
<feature type="region of interest" description="Disordered" evidence="1">
    <location>
        <begin position="1"/>
        <end position="64"/>
    </location>
</feature>
<accession>A0AAV9H9A0</accession>
<feature type="compositionally biased region" description="Gly residues" evidence="1">
    <location>
        <begin position="7"/>
        <end position="17"/>
    </location>
</feature>
<evidence type="ECO:0000313" key="3">
    <source>
        <dbReference type="Proteomes" id="UP001321760"/>
    </source>
</evidence>
<gene>
    <name evidence="2" type="ORF">QBC34DRAFT_419887</name>
</gene>
<organism evidence="2 3">
    <name type="scientific">Podospora aff. communis PSN243</name>
    <dbReference type="NCBI Taxonomy" id="3040156"/>
    <lineage>
        <taxon>Eukaryota</taxon>
        <taxon>Fungi</taxon>
        <taxon>Dikarya</taxon>
        <taxon>Ascomycota</taxon>
        <taxon>Pezizomycotina</taxon>
        <taxon>Sordariomycetes</taxon>
        <taxon>Sordariomycetidae</taxon>
        <taxon>Sordariales</taxon>
        <taxon>Podosporaceae</taxon>
        <taxon>Podospora</taxon>
    </lineage>
</organism>
<sequence length="494" mass="54504">MASGWGTSHGGGFGDGGRGNRREGYSGCGGFRGRGGRPSGPFSSDPREDEAVNDFFSGTQTETTRGNIIYYGDEPTPAPNPVLAAQVGTSQPTPTRTTTAVKNVAPSQHAASTATAKIAEVTPAASRPESVIPIRGAPLGVSILPIISHATSSSATKSAPGKSISAQQVENDPREARAKFLEAEGIRQRSQELEQLAQRKLERALEHEKCALEQKATGEIMKKEAAKMLVEVDQKMNEGRKERQLAEDEHRKAQDERRIAEQEHRLATEKLQSAQNDKLQAEKKCEEAKQYLLKAQDERRIAEQEHRLAKEERQLAEQRLGRAGEESRRTEHISQLGSHHFANQGDENYGFHEGNKFPGFPREHRQGGFRGSLRYLNAEEERALREFYLAKEPPPHGPVMYYQSENPGPKAPDGSQARNGSISPDAHQYPIPTGDCHDYFVAHSIWVEPMCDQSARRTMPTMSGEASTDAYQVKGAYSSRRLIGTQQIGLIHLH</sequence>
<feature type="compositionally biased region" description="Gly residues" evidence="1">
    <location>
        <begin position="26"/>
        <end position="38"/>
    </location>
</feature>
<dbReference type="AlphaFoldDB" id="A0AAV9H9A0"/>